<dbReference type="EnsemblPlants" id="KRH06701">
    <property type="protein sequence ID" value="KRH06701"/>
    <property type="gene ID" value="GLYMA_16G040800"/>
</dbReference>
<protein>
    <submittedName>
        <fullName evidence="2 3">Uncharacterized protein</fullName>
    </submittedName>
</protein>
<gene>
    <name evidence="2" type="ORF">GLYMA_16G040800</name>
</gene>
<feature type="compositionally biased region" description="Basic and acidic residues" evidence="1">
    <location>
        <begin position="61"/>
        <end position="73"/>
    </location>
</feature>
<evidence type="ECO:0000313" key="4">
    <source>
        <dbReference type="Proteomes" id="UP000008827"/>
    </source>
</evidence>
<evidence type="ECO:0000256" key="1">
    <source>
        <dbReference type="SAM" id="MobiDB-lite"/>
    </source>
</evidence>
<proteinExistence type="predicted"/>
<evidence type="ECO:0000313" key="2">
    <source>
        <dbReference type="EMBL" id="KRH06701.1"/>
    </source>
</evidence>
<organism evidence="2">
    <name type="scientific">Glycine max</name>
    <name type="common">Soybean</name>
    <name type="synonym">Glycine hispida</name>
    <dbReference type="NCBI Taxonomy" id="3847"/>
    <lineage>
        <taxon>Eukaryota</taxon>
        <taxon>Viridiplantae</taxon>
        <taxon>Streptophyta</taxon>
        <taxon>Embryophyta</taxon>
        <taxon>Tracheophyta</taxon>
        <taxon>Spermatophyta</taxon>
        <taxon>Magnoliopsida</taxon>
        <taxon>eudicotyledons</taxon>
        <taxon>Gunneridae</taxon>
        <taxon>Pentapetalae</taxon>
        <taxon>rosids</taxon>
        <taxon>fabids</taxon>
        <taxon>Fabales</taxon>
        <taxon>Fabaceae</taxon>
        <taxon>Papilionoideae</taxon>
        <taxon>50 kb inversion clade</taxon>
        <taxon>NPAAA clade</taxon>
        <taxon>indigoferoid/millettioid clade</taxon>
        <taxon>Phaseoleae</taxon>
        <taxon>Glycine</taxon>
        <taxon>Glycine subgen. Soja</taxon>
    </lineage>
</organism>
<keyword evidence="4" id="KW-1185">Reference proteome</keyword>
<name>A0A0R0FL56_SOYBN</name>
<reference evidence="2 3" key="1">
    <citation type="journal article" date="2010" name="Nature">
        <title>Genome sequence of the palaeopolyploid soybean.</title>
        <authorList>
            <person name="Schmutz J."/>
            <person name="Cannon S.B."/>
            <person name="Schlueter J."/>
            <person name="Ma J."/>
            <person name="Mitros T."/>
            <person name="Nelson W."/>
            <person name="Hyten D.L."/>
            <person name="Song Q."/>
            <person name="Thelen J.J."/>
            <person name="Cheng J."/>
            <person name="Xu D."/>
            <person name="Hellsten U."/>
            <person name="May G.D."/>
            <person name="Yu Y."/>
            <person name="Sakurai T."/>
            <person name="Umezawa T."/>
            <person name="Bhattacharyya M.K."/>
            <person name="Sandhu D."/>
            <person name="Valliyodan B."/>
            <person name="Lindquist E."/>
            <person name="Peto M."/>
            <person name="Grant D."/>
            <person name="Shu S."/>
            <person name="Goodstein D."/>
            <person name="Barry K."/>
            <person name="Futrell-Griggs M."/>
            <person name="Abernathy B."/>
            <person name="Du J."/>
            <person name="Tian Z."/>
            <person name="Zhu L."/>
            <person name="Gill N."/>
            <person name="Joshi T."/>
            <person name="Libault M."/>
            <person name="Sethuraman A."/>
            <person name="Zhang X.-C."/>
            <person name="Shinozaki K."/>
            <person name="Nguyen H.T."/>
            <person name="Wing R.A."/>
            <person name="Cregan P."/>
            <person name="Specht J."/>
            <person name="Grimwood J."/>
            <person name="Rokhsar D."/>
            <person name="Stacey G."/>
            <person name="Shoemaker R.C."/>
            <person name="Jackson S.A."/>
        </authorList>
    </citation>
    <scope>NUCLEOTIDE SEQUENCE [LARGE SCALE GENOMIC DNA]</scope>
    <source>
        <strain evidence="3">cv. Williams 82</strain>
        <tissue evidence="2">Callus</tissue>
    </source>
</reference>
<feature type="region of interest" description="Disordered" evidence="1">
    <location>
        <begin position="49"/>
        <end position="99"/>
    </location>
</feature>
<accession>A0A0R0FL56</accession>
<dbReference type="InParanoid" id="A0A0R0FL56"/>
<dbReference type="Proteomes" id="UP000008827">
    <property type="component" value="Chromosome 16"/>
</dbReference>
<dbReference type="Gramene" id="KRH06701">
    <property type="protein sequence ID" value="KRH06701"/>
    <property type="gene ID" value="GLYMA_16G040800"/>
</dbReference>
<dbReference type="EMBL" id="CM000849">
    <property type="protein sequence ID" value="KRH06701.1"/>
    <property type="molecule type" value="Genomic_DNA"/>
</dbReference>
<dbReference type="AlphaFoldDB" id="A0A0R0FL56"/>
<evidence type="ECO:0000313" key="3">
    <source>
        <dbReference type="EnsemblPlants" id="KRH06701"/>
    </source>
</evidence>
<reference evidence="2" key="3">
    <citation type="submission" date="2018-07" db="EMBL/GenBank/DDBJ databases">
        <title>WGS assembly of Glycine max.</title>
        <authorList>
            <person name="Schmutz J."/>
            <person name="Cannon S."/>
            <person name="Schlueter J."/>
            <person name="Ma J."/>
            <person name="Mitros T."/>
            <person name="Nelson W."/>
            <person name="Hyten D."/>
            <person name="Song Q."/>
            <person name="Thelen J."/>
            <person name="Cheng J."/>
            <person name="Xu D."/>
            <person name="Hellsten U."/>
            <person name="May G."/>
            <person name="Yu Y."/>
            <person name="Sakurai T."/>
            <person name="Umezawa T."/>
            <person name="Bhattacharyya M."/>
            <person name="Sandhu D."/>
            <person name="Valliyodan B."/>
            <person name="Lindquist E."/>
            <person name="Peto M."/>
            <person name="Grant D."/>
            <person name="Shu S."/>
            <person name="Goodstein D."/>
            <person name="Barry K."/>
            <person name="Futrell-Griggs M."/>
            <person name="Abernathy B."/>
            <person name="Du J."/>
            <person name="Tian Z."/>
            <person name="Zhu L."/>
            <person name="Gill N."/>
            <person name="Joshi T."/>
            <person name="Libault M."/>
            <person name="Sethuraman A."/>
            <person name="Zhang X."/>
            <person name="Shinozaki K."/>
            <person name="Nguyen H."/>
            <person name="Wing R."/>
            <person name="Cregan P."/>
            <person name="Specht J."/>
            <person name="Grimwood J."/>
            <person name="Rokhsar D."/>
            <person name="Stacey G."/>
            <person name="Shoemaker R."/>
            <person name="Jackson S."/>
        </authorList>
    </citation>
    <scope>NUCLEOTIDE SEQUENCE</scope>
    <source>
        <tissue evidence="2">Callus</tissue>
    </source>
</reference>
<sequence length="99" mass="11582">MKIKLIFSFRNNIMIRKKSGIYKINPAMQTKQRQIKCITRIKNGTYRERGDMNGNWNFNRSVDDDRQGKKRVNETIVGTGGRRGGAKRRRCSTSRDCKQ</sequence>
<reference evidence="3" key="2">
    <citation type="submission" date="2018-02" db="UniProtKB">
        <authorList>
            <consortium name="EnsemblPlants"/>
        </authorList>
    </citation>
    <scope>IDENTIFICATION</scope>
    <source>
        <strain evidence="3">Williams 82</strain>
    </source>
</reference>